<proteinExistence type="predicted"/>
<sequence length="79" mass="9150">MKFLIVGLENKEVGFQIFIINISEIILVEEVDLFKNICLKVTLKDGGMRYINHVRVSAGKLVEVSRVMDFYRILEKFDA</sequence>
<dbReference type="EMBL" id="BK015743">
    <property type="protein sequence ID" value="DAE22959.1"/>
    <property type="molecule type" value="Genomic_DNA"/>
</dbReference>
<accession>A0A8S5QUI5</accession>
<evidence type="ECO:0000313" key="1">
    <source>
        <dbReference type="EMBL" id="DAE22959.1"/>
    </source>
</evidence>
<organism evidence="1">
    <name type="scientific">Siphoviridae sp. ctzSN25</name>
    <dbReference type="NCBI Taxonomy" id="2826529"/>
    <lineage>
        <taxon>Viruses</taxon>
        <taxon>Duplodnaviria</taxon>
        <taxon>Heunggongvirae</taxon>
        <taxon>Uroviricota</taxon>
        <taxon>Caudoviricetes</taxon>
    </lineage>
</organism>
<reference evidence="1" key="1">
    <citation type="journal article" date="2021" name="Proc. Natl. Acad. Sci. U.S.A.">
        <title>A Catalog of Tens of Thousands of Viruses from Human Metagenomes Reveals Hidden Associations with Chronic Diseases.</title>
        <authorList>
            <person name="Tisza M.J."/>
            <person name="Buck C.B."/>
        </authorList>
    </citation>
    <scope>NUCLEOTIDE SEQUENCE</scope>
    <source>
        <strain evidence="1">CtzSN25</strain>
    </source>
</reference>
<name>A0A8S5QUI5_9CAUD</name>
<protein>
    <submittedName>
        <fullName evidence="1">Uncharacterized protein</fullName>
    </submittedName>
</protein>